<keyword evidence="4" id="KW-1185">Reference proteome</keyword>
<evidence type="ECO:0000313" key="4">
    <source>
        <dbReference type="Proteomes" id="UP000323824"/>
    </source>
</evidence>
<dbReference type="Pfam" id="PF11740">
    <property type="entry name" value="KfrA_N"/>
    <property type="match status" value="1"/>
</dbReference>
<gene>
    <name evidence="3" type="ORF">EW093_17190</name>
</gene>
<dbReference type="Proteomes" id="UP000323824">
    <property type="component" value="Plasmid pSpe"/>
</dbReference>
<reference evidence="3 4" key="1">
    <citation type="submission" date="2019-02" db="EMBL/GenBank/DDBJ databases">
        <authorList>
            <person name="Fomenkov A."/>
            <person name="Dubinina G."/>
            <person name="Grabovich M."/>
            <person name="Vincze T."/>
            <person name="Roberts R.J."/>
        </authorList>
    </citation>
    <scope>NUCLEOTIDE SEQUENCE [LARGE SCALE GENOMIC DNA]</scope>
    <source>
        <strain evidence="3 4">P</strain>
        <plasmid evidence="4">pspe</plasmid>
    </source>
</reference>
<dbReference type="AlphaFoldDB" id="A0A5C1QJV1"/>
<dbReference type="KEGG" id="sper:EW093_17190"/>
<dbReference type="GO" id="GO:0003677">
    <property type="term" value="F:DNA binding"/>
    <property type="evidence" value="ECO:0007669"/>
    <property type="project" value="UniProtKB-KW"/>
</dbReference>
<reference evidence="3 4" key="2">
    <citation type="submission" date="2019-09" db="EMBL/GenBank/DDBJ databases">
        <title>Complete Genome Sequence and Methylome Analysis of free living Spirochaetas.</title>
        <authorList>
            <person name="Leshcheva N."/>
            <person name="Mikheeva N."/>
        </authorList>
    </citation>
    <scope>NUCLEOTIDE SEQUENCE [LARGE SCALE GENOMIC DNA]</scope>
    <source>
        <strain evidence="3 4">P</strain>
        <plasmid evidence="4">pspe</plasmid>
    </source>
</reference>
<organism evidence="3 4">
    <name type="scientific">Thiospirochaeta perfilievii</name>
    <dbReference type="NCBI Taxonomy" id="252967"/>
    <lineage>
        <taxon>Bacteria</taxon>
        <taxon>Pseudomonadati</taxon>
        <taxon>Spirochaetota</taxon>
        <taxon>Spirochaetia</taxon>
        <taxon>Spirochaetales</taxon>
        <taxon>Spirochaetaceae</taxon>
        <taxon>Thiospirochaeta</taxon>
    </lineage>
</organism>
<feature type="coiled-coil region" evidence="1">
    <location>
        <begin position="159"/>
        <end position="193"/>
    </location>
</feature>
<dbReference type="InterPro" id="IPR021104">
    <property type="entry name" value="KfrA_DNA-bd_N"/>
</dbReference>
<name>A0A5C1QJV1_9SPIO</name>
<accession>A0A5C1QJV1</accession>
<proteinExistence type="predicted"/>
<geneLocation type="plasmid" evidence="4">
    <name>pspe</name>
</geneLocation>
<keyword evidence="3" id="KW-0614">Plasmid</keyword>
<evidence type="ECO:0000256" key="1">
    <source>
        <dbReference type="SAM" id="Coils"/>
    </source>
</evidence>
<keyword evidence="1" id="KW-0175">Coiled coil</keyword>
<feature type="coiled-coil region" evidence="1">
    <location>
        <begin position="86"/>
        <end position="120"/>
    </location>
</feature>
<evidence type="ECO:0000313" key="3">
    <source>
        <dbReference type="EMBL" id="QEN06442.1"/>
    </source>
</evidence>
<sequence>MIWRFKVMARKTDIEQSEIDLICKTLEGDGFKATVDRVRAEVGKGSRTTINRMIRVYESNRDTINPEVEVTAETDMILRRLHTAISQEYIGKIKEYQKEIEELKGKMDHYLNESQKYLEEINMLKLIHTKLSEDQKVERERADDAIKRMKTIDEENYKLRDIESAYKILLDQNKELKKSQEKDKKQIESLIQRATVAETKLELLKK</sequence>
<evidence type="ECO:0000259" key="2">
    <source>
        <dbReference type="Pfam" id="PF11740"/>
    </source>
</evidence>
<dbReference type="EMBL" id="CP035808">
    <property type="protein sequence ID" value="QEN06442.1"/>
    <property type="molecule type" value="Genomic_DNA"/>
</dbReference>
<keyword evidence="3" id="KW-0238">DNA-binding</keyword>
<feature type="domain" description="KfrA N-terminal DNA-binding" evidence="2">
    <location>
        <begin position="17"/>
        <end position="116"/>
    </location>
</feature>
<protein>
    <submittedName>
        <fullName evidence="3">DNA-binding protein</fullName>
    </submittedName>
</protein>